<name>A0A420FXU3_9SPHI</name>
<dbReference type="Proteomes" id="UP000286402">
    <property type="component" value="Unassembled WGS sequence"/>
</dbReference>
<reference evidence="1 2" key="1">
    <citation type="submission" date="2016-07" db="EMBL/GenBank/DDBJ databases">
        <title>Genome analysis of Sphingobacterium siyangense T12B17.</title>
        <authorList>
            <person name="Xu D."/>
            <person name="Su Y."/>
            <person name="Zheng S."/>
        </authorList>
    </citation>
    <scope>NUCLEOTIDE SEQUENCE [LARGE SCALE GENOMIC DNA]</scope>
    <source>
        <strain evidence="1 2">T12B17</strain>
    </source>
</reference>
<organism evidence="1 2">
    <name type="scientific">Sphingobacterium siyangense</name>
    <dbReference type="NCBI Taxonomy" id="459529"/>
    <lineage>
        <taxon>Bacteria</taxon>
        <taxon>Pseudomonadati</taxon>
        <taxon>Bacteroidota</taxon>
        <taxon>Sphingobacteriia</taxon>
        <taxon>Sphingobacteriales</taxon>
        <taxon>Sphingobacteriaceae</taxon>
        <taxon>Sphingobacterium</taxon>
    </lineage>
</organism>
<gene>
    <name evidence="1" type="ORF">BCY89_27375</name>
</gene>
<dbReference type="EMBL" id="MCAQ01000009">
    <property type="protein sequence ID" value="RKF37714.1"/>
    <property type="molecule type" value="Genomic_DNA"/>
</dbReference>
<dbReference type="AlphaFoldDB" id="A0A420FXU3"/>
<dbReference type="InterPro" id="IPR025584">
    <property type="entry name" value="Cthe_2159"/>
</dbReference>
<proteinExistence type="predicted"/>
<comment type="caution">
    <text evidence="1">The sequence shown here is derived from an EMBL/GenBank/DDBJ whole genome shotgun (WGS) entry which is preliminary data.</text>
</comment>
<dbReference type="RefSeq" id="WP_183043908.1">
    <property type="nucleotide sequence ID" value="NZ_MCAQ01000009.1"/>
</dbReference>
<keyword evidence="2" id="KW-1185">Reference proteome</keyword>
<evidence type="ECO:0000313" key="1">
    <source>
        <dbReference type="EMBL" id="RKF37714.1"/>
    </source>
</evidence>
<sequence length="111" mass="11467">MIFCATGALTVSGKTKHAIASDDYTRILDRTIQVSDAISDGLHSNDGIYIDGGKINIVASSDGIEAEKGSIIVNGREITLKVADDGIVASYEDGDATIIPDVISIDAGGGR</sequence>
<protein>
    <recommendedName>
        <fullName evidence="3">Carbohydrate-binding domain-containing protein</fullName>
    </recommendedName>
</protein>
<evidence type="ECO:0000313" key="2">
    <source>
        <dbReference type="Proteomes" id="UP000286402"/>
    </source>
</evidence>
<evidence type="ECO:0008006" key="3">
    <source>
        <dbReference type="Google" id="ProtNLM"/>
    </source>
</evidence>
<dbReference type="Pfam" id="PF14262">
    <property type="entry name" value="Cthe_2159"/>
    <property type="match status" value="1"/>
</dbReference>
<accession>A0A420FXU3</accession>